<dbReference type="CDD" id="cd02440">
    <property type="entry name" value="AdoMet_MTases"/>
    <property type="match status" value="1"/>
</dbReference>
<dbReference type="PANTHER" id="PTHR22807">
    <property type="entry name" value="NOP2 YEAST -RELATED NOL1/NOP2/FMU SUN DOMAIN-CONTAINING"/>
    <property type="match status" value="1"/>
</dbReference>
<comment type="similarity">
    <text evidence="3 14">Belongs to the class I-like SAM-binding methyltransferase superfamily. RsmB/NOP family.</text>
</comment>
<evidence type="ECO:0000256" key="12">
    <source>
        <dbReference type="ARBA" id="ARBA00031088"/>
    </source>
</evidence>
<feature type="binding site" evidence="14">
    <location>
        <position position="314"/>
    </location>
    <ligand>
        <name>S-adenosyl-L-methionine</name>
        <dbReference type="ChEBI" id="CHEBI:59789"/>
    </ligand>
</feature>
<evidence type="ECO:0000256" key="13">
    <source>
        <dbReference type="ARBA" id="ARBA00047283"/>
    </source>
</evidence>
<evidence type="ECO:0000256" key="1">
    <source>
        <dbReference type="ARBA" id="ARBA00002724"/>
    </source>
</evidence>
<comment type="subcellular location">
    <subcellularLocation>
        <location evidence="2">Cytoplasm</location>
    </subcellularLocation>
</comment>
<sequence>MNARMFAYTALCQICIHKTYSNLYLRKELDKAEHKDKGLITTIVYGTLQNYRLCRYQWEDMVQKLPKEETAVLLDMSAYQLFYMDKLPAYAIINEAVEIAKKHGGKKQGALVNAVLHKVMQRGQRELPKDVLQKLAIKTSHPDWLIKMWKAQYGEETCRAICESNMETRKQCARVNLMRMSREELLAQDNQFTVGQLASSVYYQGTSLAHTSWYEDGMLSIQDEASQLVAYFVDPQPKERILDVCAAPGTKSTHMAELMQDEGEIICGDIHEHRVELIQQGADRLQLHSIHPVVMDATKLQGLQEASFDRVLCDVPCSGYGVLARKSDIKYHMQSEDMDTLIPLQAAILEKASTMVKQGGILVYSTCTLNKKENEKQVEKFLKKHEEFTLVSQRTIFPFEFGSDGFYMAKMEKKA</sequence>
<dbReference type="RefSeq" id="WP_132224203.1">
    <property type="nucleotide sequence ID" value="NZ_JANKBG010000006.1"/>
</dbReference>
<name>A0A4R3TJ01_9FIRM</name>
<evidence type="ECO:0000256" key="9">
    <source>
        <dbReference type="ARBA" id="ARBA00022691"/>
    </source>
</evidence>
<dbReference type="PROSITE" id="PS51686">
    <property type="entry name" value="SAM_MT_RSMB_NOP"/>
    <property type="match status" value="1"/>
</dbReference>
<feature type="binding site" evidence="14">
    <location>
        <position position="296"/>
    </location>
    <ligand>
        <name>S-adenosyl-L-methionine</name>
        <dbReference type="ChEBI" id="CHEBI:59789"/>
    </ligand>
</feature>
<dbReference type="GO" id="GO:0008649">
    <property type="term" value="F:rRNA methyltransferase activity"/>
    <property type="evidence" value="ECO:0007669"/>
    <property type="project" value="InterPro"/>
</dbReference>
<evidence type="ECO:0000313" key="16">
    <source>
        <dbReference type="EMBL" id="TCU62241.1"/>
    </source>
</evidence>
<feature type="domain" description="SAM-dependent MTase RsmB/NOP-type" evidence="15">
    <location>
        <begin position="149"/>
        <end position="415"/>
    </location>
</feature>
<evidence type="ECO:0000256" key="10">
    <source>
        <dbReference type="ARBA" id="ARBA00022884"/>
    </source>
</evidence>
<dbReference type="GO" id="GO:0005737">
    <property type="term" value="C:cytoplasm"/>
    <property type="evidence" value="ECO:0007669"/>
    <property type="project" value="UniProtKB-SubCell"/>
</dbReference>
<evidence type="ECO:0000256" key="4">
    <source>
        <dbReference type="ARBA" id="ARBA00012140"/>
    </source>
</evidence>
<evidence type="ECO:0000256" key="14">
    <source>
        <dbReference type="PROSITE-ProRule" id="PRU01023"/>
    </source>
</evidence>
<evidence type="ECO:0000256" key="11">
    <source>
        <dbReference type="ARBA" id="ARBA00030399"/>
    </source>
</evidence>
<dbReference type="InterPro" id="IPR035926">
    <property type="entry name" value="NusB-like_sf"/>
</dbReference>
<dbReference type="SUPFAM" id="SSF48013">
    <property type="entry name" value="NusB-like"/>
    <property type="match status" value="1"/>
</dbReference>
<evidence type="ECO:0000256" key="8">
    <source>
        <dbReference type="ARBA" id="ARBA00022679"/>
    </source>
</evidence>
<dbReference type="InterPro" id="IPR054728">
    <property type="entry name" value="RsmB-like_ferredoxin"/>
</dbReference>
<dbReference type="InterPro" id="IPR023267">
    <property type="entry name" value="RCMT"/>
</dbReference>
<dbReference type="Gene3D" id="3.40.50.150">
    <property type="entry name" value="Vaccinia Virus protein VP39"/>
    <property type="match status" value="1"/>
</dbReference>
<feature type="binding site" evidence="14">
    <location>
        <position position="269"/>
    </location>
    <ligand>
        <name>S-adenosyl-L-methionine</name>
        <dbReference type="ChEBI" id="CHEBI:59789"/>
    </ligand>
</feature>
<dbReference type="NCBIfam" id="TIGR00563">
    <property type="entry name" value="rsmB"/>
    <property type="match status" value="1"/>
</dbReference>
<dbReference type="SUPFAM" id="SSF53335">
    <property type="entry name" value="S-adenosyl-L-methionine-dependent methyltransferases"/>
    <property type="match status" value="1"/>
</dbReference>
<keyword evidence="7 14" id="KW-0489">Methyltransferase</keyword>
<dbReference type="NCBIfam" id="NF011494">
    <property type="entry name" value="PRK14902.1"/>
    <property type="match status" value="1"/>
</dbReference>
<dbReference type="EC" id="2.1.1.176" evidence="4"/>
<evidence type="ECO:0000313" key="17">
    <source>
        <dbReference type="Proteomes" id="UP000295773"/>
    </source>
</evidence>
<dbReference type="Gene3D" id="3.30.70.1170">
    <property type="entry name" value="Sun protein, domain 3"/>
    <property type="match status" value="1"/>
</dbReference>
<dbReference type="GO" id="GO:0003723">
    <property type="term" value="F:RNA binding"/>
    <property type="evidence" value="ECO:0007669"/>
    <property type="project" value="UniProtKB-UniRule"/>
</dbReference>
<comment type="catalytic activity">
    <reaction evidence="13">
        <text>cytidine(967) in 16S rRNA + S-adenosyl-L-methionine = 5-methylcytidine(967) in 16S rRNA + S-adenosyl-L-homocysteine + H(+)</text>
        <dbReference type="Rhea" id="RHEA:42748"/>
        <dbReference type="Rhea" id="RHEA-COMP:10219"/>
        <dbReference type="Rhea" id="RHEA-COMP:10220"/>
        <dbReference type="ChEBI" id="CHEBI:15378"/>
        <dbReference type="ChEBI" id="CHEBI:57856"/>
        <dbReference type="ChEBI" id="CHEBI:59789"/>
        <dbReference type="ChEBI" id="CHEBI:74483"/>
        <dbReference type="ChEBI" id="CHEBI:82748"/>
        <dbReference type="EC" id="2.1.1.176"/>
    </reaction>
</comment>
<comment type="caution">
    <text evidence="16">The sequence shown here is derived from an EMBL/GenBank/DDBJ whole genome shotgun (WGS) entry which is preliminary data.</text>
</comment>
<reference evidence="16 17" key="1">
    <citation type="submission" date="2019-03" db="EMBL/GenBank/DDBJ databases">
        <title>Genomic Encyclopedia of Type Strains, Phase IV (KMG-IV): sequencing the most valuable type-strain genomes for metagenomic binning, comparative biology and taxonomic classification.</title>
        <authorList>
            <person name="Goeker M."/>
        </authorList>
    </citation>
    <scope>NUCLEOTIDE SEQUENCE [LARGE SCALE GENOMIC DNA]</scope>
    <source>
        <strain evidence="16 17">DSM 29481</strain>
    </source>
</reference>
<organism evidence="16 17">
    <name type="scientific">Longicatena caecimuris</name>
    <dbReference type="NCBI Taxonomy" id="1796635"/>
    <lineage>
        <taxon>Bacteria</taxon>
        <taxon>Bacillati</taxon>
        <taxon>Bacillota</taxon>
        <taxon>Erysipelotrichia</taxon>
        <taxon>Erysipelotrichales</taxon>
        <taxon>Erysipelotrichaceae</taxon>
        <taxon>Longicatena</taxon>
    </lineage>
</organism>
<keyword evidence="9 14" id="KW-0949">S-adenosyl-L-methionine</keyword>
<evidence type="ECO:0000256" key="2">
    <source>
        <dbReference type="ARBA" id="ARBA00004496"/>
    </source>
</evidence>
<accession>A0A4R3TJ01</accession>
<keyword evidence="8 14" id="KW-0808">Transferase</keyword>
<keyword evidence="5" id="KW-0963">Cytoplasm</keyword>
<keyword evidence="6" id="KW-0698">rRNA processing</keyword>
<dbReference type="Pfam" id="PF22458">
    <property type="entry name" value="RsmF-B_ferredox"/>
    <property type="match status" value="1"/>
</dbReference>
<protein>
    <recommendedName>
        <fullName evidence="4">16S rRNA (cytosine(967)-C(5))-methyltransferase</fullName>
        <ecNumber evidence="4">2.1.1.176</ecNumber>
    </recommendedName>
    <alternativeName>
        <fullName evidence="11">16S rRNA m5C967 methyltransferase</fullName>
    </alternativeName>
    <alternativeName>
        <fullName evidence="12">rRNA (cytosine-C(5)-)-methyltransferase RsmB</fullName>
    </alternativeName>
</protein>
<dbReference type="GO" id="GO:0006355">
    <property type="term" value="P:regulation of DNA-templated transcription"/>
    <property type="evidence" value="ECO:0007669"/>
    <property type="project" value="InterPro"/>
</dbReference>
<evidence type="ECO:0000256" key="6">
    <source>
        <dbReference type="ARBA" id="ARBA00022552"/>
    </source>
</evidence>
<dbReference type="Pfam" id="PF01029">
    <property type="entry name" value="NusB"/>
    <property type="match status" value="1"/>
</dbReference>
<gene>
    <name evidence="16" type="ORF">EDD61_10547</name>
</gene>
<dbReference type="PRINTS" id="PR02008">
    <property type="entry name" value="RCMTFAMILY"/>
</dbReference>
<feature type="active site" description="Nucleophile" evidence="14">
    <location>
        <position position="367"/>
    </location>
</feature>
<dbReference type="Gene3D" id="1.10.940.10">
    <property type="entry name" value="NusB-like"/>
    <property type="match status" value="1"/>
</dbReference>
<dbReference type="FunFam" id="3.40.50.150:FF:000022">
    <property type="entry name" value="Ribosomal RNA small subunit methyltransferase B"/>
    <property type="match status" value="1"/>
</dbReference>
<dbReference type="PANTHER" id="PTHR22807:SF53">
    <property type="entry name" value="RIBOSOMAL RNA SMALL SUBUNIT METHYLTRANSFERASE B-RELATED"/>
    <property type="match status" value="1"/>
</dbReference>
<keyword evidence="10 14" id="KW-0694">RNA-binding</keyword>
<proteinExistence type="inferred from homology"/>
<dbReference type="InterPro" id="IPR006027">
    <property type="entry name" value="NusB_RsmB_TIM44"/>
</dbReference>
<evidence type="ECO:0000259" key="15">
    <source>
        <dbReference type="PROSITE" id="PS51686"/>
    </source>
</evidence>
<evidence type="ECO:0000256" key="7">
    <source>
        <dbReference type="ARBA" id="ARBA00022603"/>
    </source>
</evidence>
<evidence type="ECO:0000256" key="3">
    <source>
        <dbReference type="ARBA" id="ARBA00007494"/>
    </source>
</evidence>
<dbReference type="EMBL" id="SMBP01000005">
    <property type="protein sequence ID" value="TCU62241.1"/>
    <property type="molecule type" value="Genomic_DNA"/>
</dbReference>
<comment type="function">
    <text evidence="1">Specifically methylates the cytosine at position 967 (m5C967) of 16S rRNA.</text>
</comment>
<keyword evidence="17" id="KW-1185">Reference proteome</keyword>
<dbReference type="InterPro" id="IPR004573">
    <property type="entry name" value="rRNA_ssu_MeTfrase_B"/>
</dbReference>
<evidence type="ECO:0000256" key="5">
    <source>
        <dbReference type="ARBA" id="ARBA00022490"/>
    </source>
</evidence>
<dbReference type="PROSITE" id="PS01153">
    <property type="entry name" value="NOL1_NOP2_SUN"/>
    <property type="match status" value="1"/>
</dbReference>
<dbReference type="Proteomes" id="UP000295773">
    <property type="component" value="Unassembled WGS sequence"/>
</dbReference>
<dbReference type="InterPro" id="IPR018314">
    <property type="entry name" value="RsmB/NOL1/NOP2-like_CS"/>
</dbReference>
<dbReference type="InterPro" id="IPR049560">
    <property type="entry name" value="MeTrfase_RsmB-F_NOP2_cat"/>
</dbReference>
<dbReference type="InterPro" id="IPR001678">
    <property type="entry name" value="MeTrfase_RsmB-F_NOP2_dom"/>
</dbReference>
<dbReference type="AlphaFoldDB" id="A0A4R3TJ01"/>
<dbReference type="Pfam" id="PF01189">
    <property type="entry name" value="Methyltr_RsmB-F"/>
    <property type="match status" value="1"/>
</dbReference>
<comment type="caution">
    <text evidence="14">Lacks conserved residue(s) required for the propagation of feature annotation.</text>
</comment>
<dbReference type="InterPro" id="IPR029063">
    <property type="entry name" value="SAM-dependent_MTases_sf"/>
</dbReference>